<reference evidence="1 2" key="1">
    <citation type="journal article" date="2015" name="Genome Announc.">
        <title>Draft Genome Sequence of Filamentous Marine Cyanobacterium Lyngbya confervoides Strain BDU141951.</title>
        <authorList>
            <person name="Chandrababunaidu M.M."/>
            <person name="Sen D."/>
            <person name="Tripathy S."/>
        </authorList>
    </citation>
    <scope>NUCLEOTIDE SEQUENCE [LARGE SCALE GENOMIC DNA]</scope>
    <source>
        <strain evidence="1 2">BDU141951</strain>
    </source>
</reference>
<evidence type="ECO:0000313" key="2">
    <source>
        <dbReference type="Proteomes" id="UP000031561"/>
    </source>
</evidence>
<comment type="caution">
    <text evidence="1">The sequence shown here is derived from an EMBL/GenBank/DDBJ whole genome shotgun (WGS) entry which is preliminary data.</text>
</comment>
<sequence>MDAFGPRLQTTRATSLEDGNIFQELSTHLIFSVPIALYYSAEAPRLPFGDASSFVIPDTPVYLQTHEENTGGRAAIQAVLSARMDENLCESGQLMRLIVACGGNLRDLFTLVTYAAESTQIRNATQISEADVTGAVLNLRSDYERRLGQSPFDIDPVPYAEKVRLLQRIYEGDQDTQIPTPALYSLLTSRAVQEFNGQRWFGLHPIVVDILKKQKHLPEDAKGGTL</sequence>
<dbReference type="Proteomes" id="UP000031561">
    <property type="component" value="Unassembled WGS sequence"/>
</dbReference>
<name>A0ABD4T8W3_9CYAN</name>
<dbReference type="RefSeq" id="WP_166277635.1">
    <property type="nucleotide sequence ID" value="NZ_JTHE03000109.1"/>
</dbReference>
<gene>
    <name evidence="1" type="ORF">QQ91_0019510</name>
</gene>
<keyword evidence="2" id="KW-1185">Reference proteome</keyword>
<accession>A0ABD4T8W3</accession>
<proteinExistence type="predicted"/>
<evidence type="ECO:0000313" key="1">
    <source>
        <dbReference type="EMBL" id="MCM1985012.1"/>
    </source>
</evidence>
<dbReference type="EMBL" id="JTHE03000109">
    <property type="protein sequence ID" value="MCM1985012.1"/>
    <property type="molecule type" value="Genomic_DNA"/>
</dbReference>
<dbReference type="AlphaFoldDB" id="A0ABD4T8W3"/>
<organism evidence="1 2">
    <name type="scientific">Lyngbya confervoides BDU141951</name>
    <dbReference type="NCBI Taxonomy" id="1574623"/>
    <lineage>
        <taxon>Bacteria</taxon>
        <taxon>Bacillati</taxon>
        <taxon>Cyanobacteriota</taxon>
        <taxon>Cyanophyceae</taxon>
        <taxon>Oscillatoriophycideae</taxon>
        <taxon>Oscillatoriales</taxon>
        <taxon>Microcoleaceae</taxon>
        <taxon>Lyngbya</taxon>
    </lineage>
</organism>
<protein>
    <submittedName>
        <fullName evidence="1">Uncharacterized protein</fullName>
    </submittedName>
</protein>